<gene>
    <name evidence="3" type="ORF">Gocc_1726</name>
</gene>
<reference evidence="4" key="2">
    <citation type="journal article" date="2019" name="MicrobiologyOpen">
        <title>High-quality draft genome sequence of Gaiella occulta isolated from a 150 meter deep mineral water borehole and comparison with the genome sequences of other deep-branching lineages of the phylum Actinobacteria.</title>
        <authorList>
            <person name="Severino R."/>
            <person name="Froufe H.J.C."/>
            <person name="Barroso C."/>
            <person name="Albuquerque L."/>
            <person name="Lobo-da-Cunha A."/>
            <person name="da Costa M.S."/>
            <person name="Egas C."/>
        </authorList>
    </citation>
    <scope>NUCLEOTIDE SEQUENCE [LARGE SCALE GENOMIC DNA]</scope>
    <source>
        <strain evidence="4">F2-233</strain>
    </source>
</reference>
<proteinExistence type="predicted"/>
<name>A0A7M2YZB7_9ACTN</name>
<dbReference type="Proteomes" id="UP000254134">
    <property type="component" value="Unassembled WGS sequence"/>
</dbReference>
<protein>
    <submittedName>
        <fullName evidence="3">Uncharacterized protein</fullName>
    </submittedName>
</protein>
<comment type="caution">
    <text evidence="3">The sequence shown here is derived from an EMBL/GenBank/DDBJ whole genome shotgun (WGS) entry which is preliminary data.</text>
</comment>
<feature type="transmembrane region" description="Helical" evidence="2">
    <location>
        <begin position="64"/>
        <end position="86"/>
    </location>
</feature>
<feature type="region of interest" description="Disordered" evidence="1">
    <location>
        <begin position="1"/>
        <end position="57"/>
    </location>
</feature>
<keyword evidence="2" id="KW-1133">Transmembrane helix</keyword>
<evidence type="ECO:0000256" key="2">
    <source>
        <dbReference type="SAM" id="Phobius"/>
    </source>
</evidence>
<evidence type="ECO:0000256" key="1">
    <source>
        <dbReference type="SAM" id="MobiDB-lite"/>
    </source>
</evidence>
<organism evidence="3 4">
    <name type="scientific">Gaiella occulta</name>
    <dbReference type="NCBI Taxonomy" id="1002870"/>
    <lineage>
        <taxon>Bacteria</taxon>
        <taxon>Bacillati</taxon>
        <taxon>Actinomycetota</taxon>
        <taxon>Thermoleophilia</taxon>
        <taxon>Gaiellales</taxon>
        <taxon>Gaiellaceae</taxon>
        <taxon>Gaiella</taxon>
    </lineage>
</organism>
<evidence type="ECO:0000313" key="4">
    <source>
        <dbReference type="Proteomes" id="UP000254134"/>
    </source>
</evidence>
<keyword evidence="2" id="KW-0812">Transmembrane</keyword>
<keyword evidence="4" id="KW-1185">Reference proteome</keyword>
<dbReference type="AlphaFoldDB" id="A0A7M2YZB7"/>
<sequence>MGAPIAGATPVKTQYDNQTTSIASEQPQVKAASKGAKSSAKPQVTATAAPTPAPNVASSGELPFTGLNIGLVLLFGAVAIVAGLGLRRVAARRHE</sequence>
<feature type="compositionally biased region" description="Polar residues" evidence="1">
    <location>
        <begin position="11"/>
        <end position="27"/>
    </location>
</feature>
<evidence type="ECO:0000313" key="3">
    <source>
        <dbReference type="EMBL" id="RDI74837.1"/>
    </source>
</evidence>
<accession>A0A7M2YZB7</accession>
<dbReference type="EMBL" id="QQZY01000003">
    <property type="protein sequence ID" value="RDI74837.1"/>
    <property type="molecule type" value="Genomic_DNA"/>
</dbReference>
<feature type="compositionally biased region" description="Low complexity" evidence="1">
    <location>
        <begin position="30"/>
        <end position="50"/>
    </location>
</feature>
<keyword evidence="2" id="KW-0472">Membrane</keyword>
<reference evidence="3 4" key="1">
    <citation type="submission" date="2018-07" db="EMBL/GenBank/DDBJ databases">
        <title>High-quality-draft genome sequence of Gaiella occulta.</title>
        <authorList>
            <person name="Severino R."/>
            <person name="Froufe H.J.C."/>
            <person name="Rainey F.A."/>
            <person name="Barroso C."/>
            <person name="Albuquerque L."/>
            <person name="Lobo-Da-Cunha A."/>
            <person name="Da Costa M.S."/>
            <person name="Egas C."/>
        </authorList>
    </citation>
    <scope>NUCLEOTIDE SEQUENCE [LARGE SCALE GENOMIC DNA]</scope>
    <source>
        <strain evidence="3 4">F2-233</strain>
    </source>
</reference>